<dbReference type="InterPro" id="IPR002052">
    <property type="entry name" value="DNA_methylase_N6_adenine_CS"/>
</dbReference>
<keyword evidence="4" id="KW-0949">S-adenosyl-L-methionine</keyword>
<dbReference type="GO" id="GO:0009007">
    <property type="term" value="F:site-specific DNA-methyltransferase (adenine-specific) activity"/>
    <property type="evidence" value="ECO:0007669"/>
    <property type="project" value="UniProtKB-EC"/>
</dbReference>
<dbReference type="AlphaFoldDB" id="A0A1U7CZ82"/>
<keyword evidence="5" id="KW-0680">Restriction system</keyword>
<name>A0A1U7CZ82_9BACT</name>
<dbReference type="GO" id="GO:0032259">
    <property type="term" value="P:methylation"/>
    <property type="evidence" value="ECO:0007669"/>
    <property type="project" value="UniProtKB-KW"/>
</dbReference>
<dbReference type="EMBL" id="CP019082">
    <property type="protein sequence ID" value="APW64221.1"/>
    <property type="molecule type" value="Genomic_DNA"/>
</dbReference>
<keyword evidence="9" id="KW-1185">Reference proteome</keyword>
<evidence type="ECO:0000256" key="6">
    <source>
        <dbReference type="SAM" id="MobiDB-lite"/>
    </source>
</evidence>
<protein>
    <recommendedName>
        <fullName evidence="7">DNA methylase adenine-specific domain-containing protein</fullName>
    </recommendedName>
</protein>
<comment type="similarity">
    <text evidence="1">Belongs to the N(4)/N(6)-methyltransferase family.</text>
</comment>
<feature type="region of interest" description="Disordered" evidence="6">
    <location>
        <begin position="501"/>
        <end position="526"/>
    </location>
</feature>
<dbReference type="SUPFAM" id="SSF53335">
    <property type="entry name" value="S-adenosyl-L-methionine-dependent methyltransferases"/>
    <property type="match status" value="1"/>
</dbReference>
<dbReference type="PANTHER" id="PTHR33841">
    <property type="entry name" value="DNA METHYLTRANSFERASE YEEA-RELATED"/>
    <property type="match status" value="1"/>
</dbReference>
<dbReference type="GO" id="GO:0003677">
    <property type="term" value="F:DNA binding"/>
    <property type="evidence" value="ECO:0007669"/>
    <property type="project" value="InterPro"/>
</dbReference>
<evidence type="ECO:0000256" key="3">
    <source>
        <dbReference type="ARBA" id="ARBA00022679"/>
    </source>
</evidence>
<evidence type="ECO:0000256" key="5">
    <source>
        <dbReference type="ARBA" id="ARBA00022747"/>
    </source>
</evidence>
<feature type="compositionally biased region" description="Acidic residues" evidence="6">
    <location>
        <begin position="505"/>
        <end position="518"/>
    </location>
</feature>
<evidence type="ECO:0000256" key="1">
    <source>
        <dbReference type="ARBA" id="ARBA00006594"/>
    </source>
</evidence>
<evidence type="ECO:0000256" key="2">
    <source>
        <dbReference type="ARBA" id="ARBA00022603"/>
    </source>
</evidence>
<evidence type="ECO:0000259" key="7">
    <source>
        <dbReference type="Pfam" id="PF02384"/>
    </source>
</evidence>
<dbReference type="PANTHER" id="PTHR33841:SF5">
    <property type="entry name" value="DNA METHYLASE (MODIFICATION METHYLASE) (METHYLTRANSFERASE)-RELATED"/>
    <property type="match status" value="1"/>
</dbReference>
<keyword evidence="3" id="KW-0808">Transferase</keyword>
<dbReference type="RefSeq" id="WP_083713686.1">
    <property type="nucleotide sequence ID" value="NZ_CP019082.1"/>
</dbReference>
<dbReference type="PRINTS" id="PR00507">
    <property type="entry name" value="N12N6MTFRASE"/>
</dbReference>
<dbReference type="Gene3D" id="3.40.50.150">
    <property type="entry name" value="Vaccinia Virus protein VP39"/>
    <property type="match status" value="1"/>
</dbReference>
<evidence type="ECO:0000256" key="4">
    <source>
        <dbReference type="ARBA" id="ARBA00022691"/>
    </source>
</evidence>
<keyword evidence="2" id="KW-0489">Methyltransferase</keyword>
<evidence type="ECO:0000313" key="9">
    <source>
        <dbReference type="Proteomes" id="UP000186309"/>
    </source>
</evidence>
<feature type="domain" description="DNA methylase adenine-specific" evidence="7">
    <location>
        <begin position="318"/>
        <end position="510"/>
    </location>
</feature>
<dbReference type="PROSITE" id="PS00092">
    <property type="entry name" value="N6_MTASE"/>
    <property type="match status" value="1"/>
</dbReference>
<gene>
    <name evidence="8" type="ORF">BSF38_05813</name>
</gene>
<evidence type="ECO:0000313" key="8">
    <source>
        <dbReference type="EMBL" id="APW64221.1"/>
    </source>
</evidence>
<dbReference type="InterPro" id="IPR050953">
    <property type="entry name" value="N4_N6_ade-DNA_methylase"/>
</dbReference>
<dbReference type="GO" id="GO:0009307">
    <property type="term" value="P:DNA restriction-modification system"/>
    <property type="evidence" value="ECO:0007669"/>
    <property type="project" value="UniProtKB-KW"/>
</dbReference>
<dbReference type="Pfam" id="PF02384">
    <property type="entry name" value="N6_Mtase"/>
    <property type="match status" value="1"/>
</dbReference>
<dbReference type="GO" id="GO:0008170">
    <property type="term" value="F:N-methyltransferase activity"/>
    <property type="evidence" value="ECO:0007669"/>
    <property type="project" value="InterPro"/>
</dbReference>
<dbReference type="InterPro" id="IPR003356">
    <property type="entry name" value="DNA_methylase_A-5"/>
</dbReference>
<reference evidence="9" key="1">
    <citation type="submission" date="2016-12" db="EMBL/GenBank/DDBJ databases">
        <title>Comparative genomics of four Isosphaeraceae planctomycetes: a common pool of plasmids and glycoside hydrolase genes.</title>
        <authorList>
            <person name="Ivanova A."/>
        </authorList>
    </citation>
    <scope>NUCLEOTIDE SEQUENCE [LARGE SCALE GENOMIC DNA]</scope>
    <source>
        <strain evidence="9">PX4</strain>
    </source>
</reference>
<sequence>MSTGTTPPNLGALAKHLSAYGCTDIIRLDEKLTVPEQLDYLDLLPTRVNETPKLAAVAAHQGTALLYVIDATDDAAPLPSSLASISRQLANRSDPAWLGVVKPGSLEIFPIGFHENSDLRPVKTIEERDAAAPLFFQSLVHGTFEENQRLKGTDYVYQKIFDLLMRTTEAFVPKEGTGKIDALDVLSMSGRALFFRFLIDRDIVRASELVGPEGICPSASGLKDTFSSAENTARTSAWLDATFNGDFLPLIDESIPADDIEAREAAYLKFYTKIEGLVGGSIFQHLHAILRGWKVVGGGIQMELDWGDFDFAHIPVGVLSQVYESFSHRADPRTARDTSVHYTPRTIASFMVDEAFAALKEPSQAVILDSACGAGIFLVLAYRRLVRERWMRDGIGNRPKTTVIQSILYNQIRGFDISESALRLAALALYITAIELNATTRPSHTLKFPRNLRGEVLYRFGDTNSTDSTTAFLVGSLGSEVPARFDGTFDIVIGNPPWTRLRDDAADEDDQNEPPDDEVQPRKASASTVLNRTFTDIARHALKARGFEELAARYENPDKNPDLPFLWRATGWAKQGGVIALAMHARLFMRTKGKGWNAWRSILHSLQITGLLNGSDLRKTAVWEGIDVPWCLIFARNAVPTEGHRFQYSAPIYEPNLNGWGRLRIDYEAAHQIGVERAEKLPWLLKTLAIGTRLDVELMQSLVALNWQSLGDYWDSWDKSGTSTGKGYDRSPRLKQKHAQFLGPLLDFRPSHNSFTIQFQELITYFDRYGISTAHMPRTEQLYRPPLVVVPQSPGDKAKSPRAYLSDHPIAFSQSYYGYSCAGHPQAELLAAILYLLPHSTLFAYFCLMTSRRSGFDRQTFNKDEFDAMPFPSLAGLPPETKARVQDIADRLQHAELKPWNELDELVFQLYGLDKDAVQVATDTLFAAVSYRKAGKAALQLTDRPSRTRFVAALHDDLEPYFEVCGESAAIREASFQPESWHEPWFFLSISCVGQEVTVNPSLMREAMALANRHGSSRIIVNTPGKKGLIMGLLNRRRWWTITRARLCAQHVIRNHLTGCGLPEGQ</sequence>
<accession>A0A1U7CZ82</accession>
<dbReference type="STRING" id="1387353.BSF38_05813"/>
<organism evidence="8 9">
    <name type="scientific">Paludisphaera borealis</name>
    <dbReference type="NCBI Taxonomy" id="1387353"/>
    <lineage>
        <taxon>Bacteria</taxon>
        <taxon>Pseudomonadati</taxon>
        <taxon>Planctomycetota</taxon>
        <taxon>Planctomycetia</taxon>
        <taxon>Isosphaerales</taxon>
        <taxon>Isosphaeraceae</taxon>
        <taxon>Paludisphaera</taxon>
    </lineage>
</organism>
<dbReference type="KEGG" id="pbor:BSF38_05813"/>
<dbReference type="OrthoDB" id="249114at2"/>
<dbReference type="Proteomes" id="UP000186309">
    <property type="component" value="Chromosome"/>
</dbReference>
<dbReference type="InterPro" id="IPR029063">
    <property type="entry name" value="SAM-dependent_MTases_sf"/>
</dbReference>
<proteinExistence type="inferred from homology"/>